<evidence type="ECO:0000256" key="4">
    <source>
        <dbReference type="SAM" id="MobiDB-lite"/>
    </source>
</evidence>
<dbReference type="PANTHER" id="PTHR43630:SF1">
    <property type="entry name" value="POLY-BETA-1,6-N-ACETYL-D-GLUCOSAMINE SYNTHASE"/>
    <property type="match status" value="1"/>
</dbReference>
<evidence type="ECO:0000259" key="6">
    <source>
        <dbReference type="Pfam" id="PF13632"/>
    </source>
</evidence>
<organism evidence="7 8">
    <name type="scientific">Aureimonas glaciei</name>
    <dbReference type="NCBI Taxonomy" id="1776957"/>
    <lineage>
        <taxon>Bacteria</taxon>
        <taxon>Pseudomonadati</taxon>
        <taxon>Pseudomonadota</taxon>
        <taxon>Alphaproteobacteria</taxon>
        <taxon>Hyphomicrobiales</taxon>
        <taxon>Aurantimonadaceae</taxon>
        <taxon>Aureimonas</taxon>
    </lineage>
</organism>
<feature type="transmembrane region" description="Helical" evidence="5">
    <location>
        <begin position="534"/>
        <end position="560"/>
    </location>
</feature>
<keyword evidence="2" id="KW-0328">Glycosyltransferase</keyword>
<feature type="transmembrane region" description="Helical" evidence="5">
    <location>
        <begin position="608"/>
        <end position="627"/>
    </location>
</feature>
<reference evidence="7" key="1">
    <citation type="journal article" date="2014" name="Int. J. Syst. Evol. Microbiol.">
        <title>Complete genome sequence of Corynebacterium casei LMG S-19264T (=DSM 44701T), isolated from a smear-ripened cheese.</title>
        <authorList>
            <consortium name="US DOE Joint Genome Institute (JGI-PGF)"/>
            <person name="Walter F."/>
            <person name="Albersmeier A."/>
            <person name="Kalinowski J."/>
            <person name="Ruckert C."/>
        </authorList>
    </citation>
    <scope>NUCLEOTIDE SEQUENCE</scope>
    <source>
        <strain evidence="7">CGMCC 1.15493</strain>
    </source>
</reference>
<comment type="similarity">
    <text evidence="1">Belongs to the glycosyltransferase 2 family.</text>
</comment>
<name>A0A916XTM8_9HYPH</name>
<evidence type="ECO:0000256" key="1">
    <source>
        <dbReference type="ARBA" id="ARBA00006739"/>
    </source>
</evidence>
<comment type="caution">
    <text evidence="7">The sequence shown here is derived from an EMBL/GenBank/DDBJ whole genome shotgun (WGS) entry which is preliminary data.</text>
</comment>
<dbReference type="AlphaFoldDB" id="A0A916XTM8"/>
<dbReference type="Pfam" id="PF13632">
    <property type="entry name" value="Glyco_trans_2_3"/>
    <property type="match status" value="1"/>
</dbReference>
<keyword evidence="5" id="KW-1133">Transmembrane helix</keyword>
<dbReference type="Gene3D" id="3.90.550.10">
    <property type="entry name" value="Spore Coat Polysaccharide Biosynthesis Protein SpsA, Chain A"/>
    <property type="match status" value="1"/>
</dbReference>
<evidence type="ECO:0000256" key="3">
    <source>
        <dbReference type="ARBA" id="ARBA00022679"/>
    </source>
</evidence>
<feature type="transmembrane region" description="Helical" evidence="5">
    <location>
        <begin position="227"/>
        <end position="249"/>
    </location>
</feature>
<gene>
    <name evidence="7" type="ORF">GCM10011335_09950</name>
</gene>
<sequence>MRDDAVPLAGEAGRFYDPFVPARKPPSEASGPGRVPVLLAGLGIDALAGERARRRAARNGTDMGWELVCAGCASEDALAAAIGQALDLSVEAIASTDSIVGRGDLGSDPGRAETAGGPMARSLRVCGPDLQGKFFMAPRLEELDSIAALLAIHPQRRSIFRVCTPRALFAHRATASLAQRSQSACLGLAGDRPALSARTVWTGMQGMVAGLISGGLAILLVKAPWQFLHVLHLGLLPLFLCCALVRLLAAHRLLSQHAADPSDSAGPALRCEGPRPVYSVLVALHDERAMVPGLVAALSALQWPRSRLEVMLVCEGDDAGTIAAVEAAIAGRPNFSLVRVPPSLPRTKPKALNVALPLASGEFLVIYDAEDRPRPGQLEAAYRRFRCSDARLACLQAPLVIGNGETSWLSGHFALEYAALFRGFLPWLSAAGLPLPLGGTSNHFRRAALEAVGAWDSHNVTEDADLGIRLYRAGYRVETIDVPTFEDAPESWRVWRNQRTRWMKGWIQTWLVHMRDPVALWRDLGAKGFVGFQLLFFGMLASSVAHAFLLFFLACTALALGTSGPPALVDSVLLATDAFTLIAGYLAFVVLATQALDREEKRFLPRHLWTLAVYWLLISVAAFRAFLQLMDRPHVWEKTPHPPPPGLGADAGAGSMPGAVPAAETTARSLS</sequence>
<feature type="region of interest" description="Disordered" evidence="4">
    <location>
        <begin position="638"/>
        <end position="671"/>
    </location>
</feature>
<accession>A0A916XTM8</accession>
<keyword evidence="5" id="KW-0472">Membrane</keyword>
<evidence type="ECO:0000256" key="2">
    <source>
        <dbReference type="ARBA" id="ARBA00022676"/>
    </source>
</evidence>
<evidence type="ECO:0000313" key="8">
    <source>
        <dbReference type="Proteomes" id="UP000613160"/>
    </source>
</evidence>
<keyword evidence="5" id="KW-0812">Transmembrane</keyword>
<reference evidence="7" key="2">
    <citation type="submission" date="2020-09" db="EMBL/GenBank/DDBJ databases">
        <authorList>
            <person name="Sun Q."/>
            <person name="Zhou Y."/>
        </authorList>
    </citation>
    <scope>NUCLEOTIDE SEQUENCE</scope>
    <source>
        <strain evidence="7">CGMCC 1.15493</strain>
    </source>
</reference>
<evidence type="ECO:0000313" key="7">
    <source>
        <dbReference type="EMBL" id="GGD09090.1"/>
    </source>
</evidence>
<proteinExistence type="inferred from homology"/>
<dbReference type="EMBL" id="BMJJ01000002">
    <property type="protein sequence ID" value="GGD09090.1"/>
    <property type="molecule type" value="Genomic_DNA"/>
</dbReference>
<feature type="transmembrane region" description="Helical" evidence="5">
    <location>
        <begin position="572"/>
        <end position="596"/>
    </location>
</feature>
<dbReference type="InterPro" id="IPR001173">
    <property type="entry name" value="Glyco_trans_2-like"/>
</dbReference>
<evidence type="ECO:0000256" key="5">
    <source>
        <dbReference type="SAM" id="Phobius"/>
    </source>
</evidence>
<dbReference type="InterPro" id="IPR029044">
    <property type="entry name" value="Nucleotide-diphossugar_trans"/>
</dbReference>
<keyword evidence="8" id="KW-1185">Reference proteome</keyword>
<keyword evidence="3 7" id="KW-0808">Transferase</keyword>
<dbReference type="SUPFAM" id="SSF53448">
    <property type="entry name" value="Nucleotide-diphospho-sugar transferases"/>
    <property type="match status" value="1"/>
</dbReference>
<protein>
    <submittedName>
        <fullName evidence="7">Glycosyl transferase</fullName>
    </submittedName>
</protein>
<dbReference type="PANTHER" id="PTHR43630">
    <property type="entry name" value="POLY-BETA-1,6-N-ACETYL-D-GLUCOSAMINE SYNTHASE"/>
    <property type="match status" value="1"/>
</dbReference>
<dbReference type="Proteomes" id="UP000613160">
    <property type="component" value="Unassembled WGS sequence"/>
</dbReference>
<dbReference type="RefSeq" id="WP_188849473.1">
    <property type="nucleotide sequence ID" value="NZ_BMJJ01000002.1"/>
</dbReference>
<feature type="transmembrane region" description="Helical" evidence="5">
    <location>
        <begin position="200"/>
        <end position="221"/>
    </location>
</feature>
<dbReference type="GO" id="GO:0016757">
    <property type="term" value="F:glycosyltransferase activity"/>
    <property type="evidence" value="ECO:0007669"/>
    <property type="project" value="UniProtKB-KW"/>
</dbReference>
<feature type="domain" description="Glycosyltransferase 2-like" evidence="6">
    <location>
        <begin position="365"/>
        <end position="558"/>
    </location>
</feature>